<dbReference type="Proteomes" id="UP000054937">
    <property type="component" value="Unassembled WGS sequence"/>
</dbReference>
<name>A0A0V0QKR0_PSEPJ</name>
<keyword evidence="5" id="KW-0472">Membrane</keyword>
<dbReference type="Pfam" id="PF05832">
    <property type="entry name" value="DUF846"/>
    <property type="match status" value="1"/>
</dbReference>
<sequence>MTDTSGDIDLEYKQKQEKEETNENNQDQNPDVHSDVEDIEEQKQNEQEKQTEENNIKSYNDNDNNSNTNENNNSIEYNKQRQYNKQGSNLSTQNHSQSNIQQINTEPVLGQFNMCAVISHLIFKILAITSYQVFPIFTDEITFDLIFVMIFTAFDFWTVKNVTGRLLVGLRYYSEIKDDGTEIWLYESQSANFKPNGHQQKANSLKKYMVKKGVQQAIKQ</sequence>
<feature type="compositionally biased region" description="Basic and acidic residues" evidence="7">
    <location>
        <begin position="10"/>
        <end position="21"/>
    </location>
</feature>
<dbReference type="OrthoDB" id="2151161at2759"/>
<gene>
    <name evidence="8" type="ORF">PPERSA_04005</name>
</gene>
<proteinExistence type="inferred from homology"/>
<feature type="compositionally biased region" description="Basic and acidic residues" evidence="7">
    <location>
        <begin position="30"/>
        <end position="55"/>
    </location>
</feature>
<dbReference type="GO" id="GO:0016192">
    <property type="term" value="P:vesicle-mediated transport"/>
    <property type="evidence" value="ECO:0007669"/>
    <property type="project" value="TreeGrafter"/>
</dbReference>
<keyword evidence="4" id="KW-1133">Transmembrane helix</keyword>
<dbReference type="InParanoid" id="A0A0V0QKR0"/>
<dbReference type="EMBL" id="LDAU01000151">
    <property type="protein sequence ID" value="KRX02802.1"/>
    <property type="molecule type" value="Genomic_DNA"/>
</dbReference>
<comment type="subcellular location">
    <subcellularLocation>
        <location evidence="1 6">Membrane</location>
        <topology evidence="1 6">Multi-pass membrane protein</topology>
    </subcellularLocation>
</comment>
<evidence type="ECO:0000256" key="4">
    <source>
        <dbReference type="ARBA" id="ARBA00022989"/>
    </source>
</evidence>
<feature type="compositionally biased region" description="Low complexity" evidence="7">
    <location>
        <begin position="56"/>
        <end position="73"/>
    </location>
</feature>
<evidence type="ECO:0000313" key="8">
    <source>
        <dbReference type="EMBL" id="KRX02802.1"/>
    </source>
</evidence>
<keyword evidence="9" id="KW-1185">Reference proteome</keyword>
<dbReference type="PANTHER" id="PTHR13019">
    <property type="entry name" value="GOLGI APPARATUS MEMBRANE PROTEIN TVP23"/>
    <property type="match status" value="1"/>
</dbReference>
<evidence type="ECO:0000256" key="2">
    <source>
        <dbReference type="ARBA" id="ARBA00005467"/>
    </source>
</evidence>
<evidence type="ECO:0000256" key="1">
    <source>
        <dbReference type="ARBA" id="ARBA00004141"/>
    </source>
</evidence>
<dbReference type="PANTHER" id="PTHR13019:SF7">
    <property type="entry name" value="GOLGI APPARATUS MEMBRANE PROTEIN TVP23"/>
    <property type="match status" value="1"/>
</dbReference>
<organism evidence="8 9">
    <name type="scientific">Pseudocohnilembus persalinus</name>
    <name type="common">Ciliate</name>
    <dbReference type="NCBI Taxonomy" id="266149"/>
    <lineage>
        <taxon>Eukaryota</taxon>
        <taxon>Sar</taxon>
        <taxon>Alveolata</taxon>
        <taxon>Ciliophora</taxon>
        <taxon>Intramacronucleata</taxon>
        <taxon>Oligohymenophorea</taxon>
        <taxon>Scuticociliatia</taxon>
        <taxon>Philasterida</taxon>
        <taxon>Pseudocohnilembidae</taxon>
        <taxon>Pseudocohnilembus</taxon>
    </lineage>
</organism>
<dbReference type="InterPro" id="IPR008564">
    <property type="entry name" value="TVP23-like"/>
</dbReference>
<evidence type="ECO:0000256" key="3">
    <source>
        <dbReference type="ARBA" id="ARBA00022692"/>
    </source>
</evidence>
<dbReference type="AlphaFoldDB" id="A0A0V0QKR0"/>
<keyword evidence="3" id="KW-0812">Transmembrane</keyword>
<comment type="similarity">
    <text evidence="2 6">Belongs to the TVP23 family.</text>
</comment>
<accession>A0A0V0QKR0</accession>
<dbReference type="GO" id="GO:0009306">
    <property type="term" value="P:protein secretion"/>
    <property type="evidence" value="ECO:0007669"/>
    <property type="project" value="TreeGrafter"/>
</dbReference>
<evidence type="ECO:0000313" key="9">
    <source>
        <dbReference type="Proteomes" id="UP000054937"/>
    </source>
</evidence>
<protein>
    <recommendedName>
        <fullName evidence="6">Golgi apparatus membrane protein TVP23 homolog</fullName>
    </recommendedName>
</protein>
<evidence type="ECO:0000256" key="6">
    <source>
        <dbReference type="RuleBase" id="RU361206"/>
    </source>
</evidence>
<comment type="caution">
    <text evidence="8">The sequence shown here is derived from an EMBL/GenBank/DDBJ whole genome shotgun (WGS) entry which is preliminary data.</text>
</comment>
<dbReference type="GO" id="GO:0000139">
    <property type="term" value="C:Golgi membrane"/>
    <property type="evidence" value="ECO:0007669"/>
    <property type="project" value="TreeGrafter"/>
</dbReference>
<evidence type="ECO:0000256" key="5">
    <source>
        <dbReference type="ARBA" id="ARBA00023136"/>
    </source>
</evidence>
<evidence type="ECO:0000256" key="7">
    <source>
        <dbReference type="SAM" id="MobiDB-lite"/>
    </source>
</evidence>
<feature type="region of interest" description="Disordered" evidence="7">
    <location>
        <begin position="1"/>
        <end position="73"/>
    </location>
</feature>
<reference evidence="8 9" key="1">
    <citation type="journal article" date="2015" name="Sci. Rep.">
        <title>Genome of the facultative scuticociliatosis pathogen Pseudocohnilembus persalinus provides insight into its virulence through horizontal gene transfer.</title>
        <authorList>
            <person name="Xiong J."/>
            <person name="Wang G."/>
            <person name="Cheng J."/>
            <person name="Tian M."/>
            <person name="Pan X."/>
            <person name="Warren A."/>
            <person name="Jiang C."/>
            <person name="Yuan D."/>
            <person name="Miao W."/>
        </authorList>
    </citation>
    <scope>NUCLEOTIDE SEQUENCE [LARGE SCALE GENOMIC DNA]</scope>
    <source>
        <strain evidence="8">36N120E</strain>
    </source>
</reference>